<dbReference type="Pfam" id="PF01474">
    <property type="entry name" value="DAHP_synth_2"/>
    <property type="match status" value="2"/>
</dbReference>
<feature type="compositionally biased region" description="Basic and acidic residues" evidence="7">
    <location>
        <begin position="394"/>
        <end position="411"/>
    </location>
</feature>
<keyword evidence="9" id="KW-1185">Reference proteome</keyword>
<dbReference type="GO" id="GO:0003849">
    <property type="term" value="F:3-deoxy-7-phosphoheptulonate synthase activity"/>
    <property type="evidence" value="ECO:0007669"/>
    <property type="project" value="UniProtKB-EC"/>
</dbReference>
<feature type="region of interest" description="Disordered" evidence="7">
    <location>
        <begin position="379"/>
        <end position="411"/>
    </location>
</feature>
<comment type="catalytic activity">
    <reaction evidence="4 6">
        <text>D-erythrose 4-phosphate + phosphoenolpyruvate + H2O = 7-phospho-2-dehydro-3-deoxy-D-arabino-heptonate + phosphate</text>
        <dbReference type="Rhea" id="RHEA:14717"/>
        <dbReference type="ChEBI" id="CHEBI:15377"/>
        <dbReference type="ChEBI" id="CHEBI:16897"/>
        <dbReference type="ChEBI" id="CHEBI:43474"/>
        <dbReference type="ChEBI" id="CHEBI:58394"/>
        <dbReference type="ChEBI" id="CHEBI:58702"/>
        <dbReference type="EC" id="2.5.1.54"/>
    </reaction>
</comment>
<evidence type="ECO:0000313" key="8">
    <source>
        <dbReference type="EMBL" id="PBK81636.1"/>
    </source>
</evidence>
<dbReference type="STRING" id="47427.A0A2H3D297"/>
<evidence type="ECO:0000256" key="5">
    <source>
        <dbReference type="PIRSR" id="PIRSR602480-1"/>
    </source>
</evidence>
<dbReference type="InterPro" id="IPR002480">
    <property type="entry name" value="DAHP_synth_2"/>
</dbReference>
<dbReference type="EMBL" id="KZ293727">
    <property type="protein sequence ID" value="PBK81636.1"/>
    <property type="molecule type" value="Genomic_DNA"/>
</dbReference>
<dbReference type="AlphaFoldDB" id="A0A2H3D297"/>
<dbReference type="InterPro" id="IPR013785">
    <property type="entry name" value="Aldolase_TIM"/>
</dbReference>
<gene>
    <name evidence="8" type="ORF">ARMGADRAFT_1048789</name>
</gene>
<evidence type="ECO:0000256" key="4">
    <source>
        <dbReference type="ARBA" id="ARBA00047508"/>
    </source>
</evidence>
<dbReference type="PANTHER" id="PTHR21337">
    <property type="entry name" value="PHOSPHO-2-DEHYDRO-3-DEOXYHEPTONATE ALDOLASE 1, 2"/>
    <property type="match status" value="1"/>
</dbReference>
<keyword evidence="6" id="KW-0028">Amino-acid biosynthesis</keyword>
<protein>
    <recommendedName>
        <fullName evidence="6">Phospho-2-dehydro-3-deoxyheptonate aldolase</fullName>
        <ecNumber evidence="6">2.5.1.54</ecNumber>
    </recommendedName>
</protein>
<comment type="similarity">
    <text evidence="2 6">Belongs to the class-II DAHP synthase family.</text>
</comment>
<dbReference type="Proteomes" id="UP000217790">
    <property type="component" value="Unassembled WGS sequence"/>
</dbReference>
<organism evidence="8 9">
    <name type="scientific">Armillaria gallica</name>
    <name type="common">Bulbous honey fungus</name>
    <name type="synonym">Armillaria bulbosa</name>
    <dbReference type="NCBI Taxonomy" id="47427"/>
    <lineage>
        <taxon>Eukaryota</taxon>
        <taxon>Fungi</taxon>
        <taxon>Dikarya</taxon>
        <taxon>Basidiomycota</taxon>
        <taxon>Agaricomycotina</taxon>
        <taxon>Agaricomycetes</taxon>
        <taxon>Agaricomycetidae</taxon>
        <taxon>Agaricales</taxon>
        <taxon>Marasmiineae</taxon>
        <taxon>Physalacriaceae</taxon>
        <taxon>Armillaria</taxon>
    </lineage>
</organism>
<dbReference type="InParanoid" id="A0A2H3D297"/>
<keyword evidence="5" id="KW-0464">Manganese</keyword>
<feature type="binding site" evidence="5">
    <location>
        <position position="298"/>
    </location>
    <ligand>
        <name>Mn(2+)</name>
        <dbReference type="ChEBI" id="CHEBI:29035"/>
    </ligand>
</feature>
<dbReference type="GO" id="GO:0008652">
    <property type="term" value="P:amino acid biosynthetic process"/>
    <property type="evidence" value="ECO:0007669"/>
    <property type="project" value="UniProtKB-KW"/>
</dbReference>
<keyword evidence="3 6" id="KW-0808">Transferase</keyword>
<dbReference type="OrthoDB" id="2338at2759"/>
<evidence type="ECO:0000256" key="1">
    <source>
        <dbReference type="ARBA" id="ARBA00004688"/>
    </source>
</evidence>
<comment type="pathway">
    <text evidence="1 6">Metabolic intermediate biosynthesis; chorismate biosynthesis; chorismate from D-erythrose 4-phosphate and phosphoenolpyruvate: step 1/7.</text>
</comment>
<evidence type="ECO:0000256" key="3">
    <source>
        <dbReference type="ARBA" id="ARBA00022679"/>
    </source>
</evidence>
<dbReference type="GO" id="GO:0009423">
    <property type="term" value="P:chorismate biosynthetic process"/>
    <property type="evidence" value="ECO:0007669"/>
    <property type="project" value="UniProtKB-UniPathway"/>
</dbReference>
<keyword evidence="6" id="KW-0057">Aromatic amino acid biosynthesis</keyword>
<proteinExistence type="inferred from homology"/>
<feature type="binding site" evidence="5">
    <location>
        <position position="369"/>
    </location>
    <ligand>
        <name>Mn(2+)</name>
        <dbReference type="ChEBI" id="CHEBI:29035"/>
    </ligand>
</feature>
<evidence type="ECO:0000256" key="6">
    <source>
        <dbReference type="RuleBase" id="RU363071"/>
    </source>
</evidence>
<keyword evidence="5" id="KW-0170">Cobalt</keyword>
<evidence type="ECO:0000313" key="9">
    <source>
        <dbReference type="Proteomes" id="UP000217790"/>
    </source>
</evidence>
<accession>A0A2H3D297</accession>
<dbReference type="EC" id="2.5.1.54" evidence="6"/>
<dbReference type="GO" id="GO:0009073">
    <property type="term" value="P:aromatic amino acid family biosynthetic process"/>
    <property type="evidence" value="ECO:0007669"/>
    <property type="project" value="UniProtKB-KW"/>
</dbReference>
<dbReference type="SUPFAM" id="SSF51569">
    <property type="entry name" value="Aldolase"/>
    <property type="match status" value="1"/>
</dbReference>
<evidence type="ECO:0000256" key="7">
    <source>
        <dbReference type="SAM" id="MobiDB-lite"/>
    </source>
</evidence>
<dbReference type="PANTHER" id="PTHR21337:SF0">
    <property type="entry name" value="PHOSPHO-2-DEHYDRO-3-DEOXYHEPTONATE ALDOLASE"/>
    <property type="match status" value="1"/>
</dbReference>
<dbReference type="UniPathway" id="UPA00053">
    <property type="reaction ID" value="UER00084"/>
</dbReference>
<name>A0A2H3D297_ARMGA</name>
<sequence>MSILECSPSSSKSKSIAQNVTYLNPGQLSNVLLKLEQLPPLVTPAEIGLILSFSLILIWGARLPVVRIGHIAGQYAKPKCSPTETINGKLVTSFRGDNVNGLDPNDRTPDPQRLLSAYFHSTATLNHVRDLLTSGFASLHHPRDWSFNHVRSPELRKESEFIVDGLSDVLDFSRTIGAERSAPFEQGGGRGTVGEVHFYTSHEGLTLDYEETLTRPAPSGSGHYNTSAHFLWIDDLGPSMADDELAKLLDAVNPSKEPGRITLISWYGAEKIDAHLPGHIEAVKCSGHPVVSICDPMHGKLQDSSFSAITEEIASCLRIHTSSGSRLGGISLEFTGELNDGGFSVTECLGGSMELSEEQLGLRYQSFCDPRLNSEQSLEAERNFKKERRGKQVGTDHDVRYSELGGRESKV</sequence>
<dbReference type="Gene3D" id="3.20.20.70">
    <property type="entry name" value="Aldolase class I"/>
    <property type="match status" value="2"/>
</dbReference>
<feature type="binding site" evidence="5">
    <location>
        <position position="333"/>
    </location>
    <ligand>
        <name>Mn(2+)</name>
        <dbReference type="ChEBI" id="CHEBI:29035"/>
    </ligand>
</feature>
<keyword evidence="5" id="KW-0104">Cadmium</keyword>
<dbReference type="OMA" id="DECTEKH"/>
<evidence type="ECO:0000256" key="2">
    <source>
        <dbReference type="ARBA" id="ARBA00008911"/>
    </source>
</evidence>
<reference evidence="9" key="1">
    <citation type="journal article" date="2017" name="Nat. Ecol. Evol.">
        <title>Genome expansion and lineage-specific genetic innovations in the forest pathogenic fungi Armillaria.</title>
        <authorList>
            <person name="Sipos G."/>
            <person name="Prasanna A.N."/>
            <person name="Walter M.C."/>
            <person name="O'Connor E."/>
            <person name="Balint B."/>
            <person name="Krizsan K."/>
            <person name="Kiss B."/>
            <person name="Hess J."/>
            <person name="Varga T."/>
            <person name="Slot J."/>
            <person name="Riley R."/>
            <person name="Boka B."/>
            <person name="Rigling D."/>
            <person name="Barry K."/>
            <person name="Lee J."/>
            <person name="Mihaltcheva S."/>
            <person name="LaButti K."/>
            <person name="Lipzen A."/>
            <person name="Waldron R."/>
            <person name="Moloney N.M."/>
            <person name="Sperisen C."/>
            <person name="Kredics L."/>
            <person name="Vagvoelgyi C."/>
            <person name="Patrignani A."/>
            <person name="Fitzpatrick D."/>
            <person name="Nagy I."/>
            <person name="Doyle S."/>
            <person name="Anderson J.B."/>
            <person name="Grigoriev I.V."/>
            <person name="Gueldener U."/>
            <person name="Muensterkoetter M."/>
            <person name="Nagy L.G."/>
        </authorList>
    </citation>
    <scope>NUCLEOTIDE SEQUENCE [LARGE SCALE GENOMIC DNA]</scope>
    <source>
        <strain evidence="9">Ar21-2</strain>
    </source>
</reference>
<comment type="cofactor">
    <cofactor evidence="5">
        <name>Mn(2+)</name>
        <dbReference type="ChEBI" id="CHEBI:29035"/>
    </cofactor>
    <cofactor evidence="5">
        <name>Co(2+)</name>
        <dbReference type="ChEBI" id="CHEBI:48828"/>
    </cofactor>
    <cofactor evidence="5">
        <name>Cd(2+)</name>
        <dbReference type="ChEBI" id="CHEBI:48775"/>
    </cofactor>
    <text evidence="5">Binds 1 divalent cation per subunit. The enzyme is active with manganese, cobalt or cadmium ions.</text>
</comment>